<reference evidence="1" key="1">
    <citation type="submission" date="2022-09" db="EMBL/GenBank/DDBJ databases">
        <title>Complete genome sequence of Rossellomorea vietnamensis strain RL-WG62, a newly isolated PGPR with the potential for plant salinity stress alleviation.</title>
        <authorList>
            <person name="Ren L."/>
            <person name="Wang G."/>
            <person name="Hu H."/>
        </authorList>
    </citation>
    <scope>NUCLEOTIDE SEQUENCE</scope>
    <source>
        <strain evidence="1">RL-WG62</strain>
    </source>
</reference>
<accession>A0ACD4CB47</accession>
<sequence length="53" mass="6317">MTKRTNQNPENAEQDQESILDQHESEQNVDPIPIDELKKDQRDEKKKHDTKDE</sequence>
<gene>
    <name evidence="1" type="ORF">N5C46_06310</name>
</gene>
<proteinExistence type="predicted"/>
<evidence type="ECO:0000313" key="2">
    <source>
        <dbReference type="Proteomes" id="UP001064027"/>
    </source>
</evidence>
<organism evidence="1 2">
    <name type="scientific">Rossellomorea vietnamensis</name>
    <dbReference type="NCBI Taxonomy" id="218284"/>
    <lineage>
        <taxon>Bacteria</taxon>
        <taxon>Bacillati</taxon>
        <taxon>Bacillota</taxon>
        <taxon>Bacilli</taxon>
        <taxon>Bacillales</taxon>
        <taxon>Bacillaceae</taxon>
        <taxon>Rossellomorea</taxon>
    </lineage>
</organism>
<dbReference type="Proteomes" id="UP001064027">
    <property type="component" value="Chromosome"/>
</dbReference>
<evidence type="ECO:0000313" key="1">
    <source>
        <dbReference type="EMBL" id="UXH45677.1"/>
    </source>
</evidence>
<dbReference type="EMBL" id="CP104558">
    <property type="protein sequence ID" value="UXH45677.1"/>
    <property type="molecule type" value="Genomic_DNA"/>
</dbReference>
<keyword evidence="2" id="KW-1185">Reference proteome</keyword>
<name>A0ACD4CB47_9BACI</name>
<protein>
    <submittedName>
        <fullName evidence="1">Uncharacterized protein</fullName>
    </submittedName>
</protein>